<reference evidence="11" key="1">
    <citation type="submission" date="2019-08" db="EMBL/GenBank/DDBJ databases">
        <title>The improved chromosome-level genome for the pearl oyster Pinctada fucata martensii using PacBio sequencing and Hi-C.</title>
        <authorList>
            <person name="Zheng Z."/>
        </authorList>
    </citation>
    <scope>NUCLEOTIDE SEQUENCE</scope>
    <source>
        <strain evidence="11">ZZ-2019</strain>
        <tissue evidence="11">Adductor muscle</tissue>
    </source>
</reference>
<dbReference type="EMBL" id="VSWD01000006">
    <property type="protein sequence ID" value="KAK3100461.1"/>
    <property type="molecule type" value="Genomic_DNA"/>
</dbReference>
<keyword evidence="5" id="KW-0653">Protein transport</keyword>
<evidence type="ECO:0000256" key="5">
    <source>
        <dbReference type="ARBA" id="ARBA00022927"/>
    </source>
</evidence>
<dbReference type="GO" id="GO:0030150">
    <property type="term" value="P:protein import into mitochondrial matrix"/>
    <property type="evidence" value="ECO:0007669"/>
    <property type="project" value="InterPro"/>
</dbReference>
<dbReference type="Pfam" id="PF03656">
    <property type="entry name" value="Pam16"/>
    <property type="match status" value="1"/>
</dbReference>
<keyword evidence="3" id="KW-0813">Transport</keyword>
<organism evidence="11 12">
    <name type="scientific">Pinctada imbricata</name>
    <name type="common">Atlantic pearl-oyster</name>
    <name type="synonym">Pinctada martensii</name>
    <dbReference type="NCBI Taxonomy" id="66713"/>
    <lineage>
        <taxon>Eukaryota</taxon>
        <taxon>Metazoa</taxon>
        <taxon>Spiralia</taxon>
        <taxon>Lophotrochozoa</taxon>
        <taxon>Mollusca</taxon>
        <taxon>Bivalvia</taxon>
        <taxon>Autobranchia</taxon>
        <taxon>Pteriomorphia</taxon>
        <taxon>Pterioida</taxon>
        <taxon>Pterioidea</taxon>
        <taxon>Pteriidae</taxon>
        <taxon>Pinctada</taxon>
    </lineage>
</organism>
<feature type="region of interest" description="Disordered" evidence="9">
    <location>
        <begin position="1"/>
        <end position="25"/>
    </location>
</feature>
<evidence type="ECO:0000256" key="4">
    <source>
        <dbReference type="ARBA" id="ARBA00022792"/>
    </source>
</evidence>
<accession>A0AA89C962</accession>
<proteinExistence type="inferred from homology"/>
<feature type="region of interest" description="Disordered" evidence="9">
    <location>
        <begin position="83"/>
        <end position="120"/>
    </location>
</feature>
<dbReference type="Proteomes" id="UP001186944">
    <property type="component" value="Unassembled WGS sequence"/>
</dbReference>
<evidence type="ECO:0000256" key="9">
    <source>
        <dbReference type="SAM" id="MobiDB-lite"/>
    </source>
</evidence>
<name>A0AA89C962_PINIB</name>
<evidence type="ECO:0000256" key="8">
    <source>
        <dbReference type="ARBA" id="ARBA00023136"/>
    </source>
</evidence>
<evidence type="ECO:0000256" key="3">
    <source>
        <dbReference type="ARBA" id="ARBA00022448"/>
    </source>
</evidence>
<dbReference type="PANTHER" id="PTHR12388:SF0">
    <property type="entry name" value="MITOCHONDRIAL IMPORT INNER MEMBRANE TRANSLOCASE SUBUNIT TIM16"/>
    <property type="match status" value="1"/>
</dbReference>
<protein>
    <recommendedName>
        <fullName evidence="13">Mitochondrial import inner membrane translocase subunit Tim16</fullName>
    </recommendedName>
</protein>
<dbReference type="EMBL" id="VSWD01000006">
    <property type="protein sequence ID" value="KAK3099329.1"/>
    <property type="molecule type" value="Genomic_DNA"/>
</dbReference>
<evidence type="ECO:0000256" key="7">
    <source>
        <dbReference type="ARBA" id="ARBA00023128"/>
    </source>
</evidence>
<dbReference type="FunFam" id="1.10.287.110:FF:000006">
    <property type="entry name" value="Import inner membrane translocase subunit TIM16"/>
    <property type="match status" value="1"/>
</dbReference>
<sequence>MSQEAAKQAGGGRQGTRRAATDSLTGMTLQEAKQILNLNEISDVEALQKNYNHLFEVNEKSKGGSLYIQSKVVRAKERIETELEQQGINVQQSTQTPDSDINTSQDTNSDSNTESHRRQS</sequence>
<keyword evidence="7" id="KW-0496">Mitochondrion</keyword>
<evidence type="ECO:0008006" key="13">
    <source>
        <dbReference type="Google" id="ProtNLM"/>
    </source>
</evidence>
<keyword evidence="6" id="KW-0811">Translocation</keyword>
<evidence type="ECO:0000256" key="6">
    <source>
        <dbReference type="ARBA" id="ARBA00023010"/>
    </source>
</evidence>
<keyword evidence="8" id="KW-0472">Membrane</keyword>
<keyword evidence="4" id="KW-0999">Mitochondrion inner membrane</keyword>
<feature type="compositionally biased region" description="Polar residues" evidence="9">
    <location>
        <begin position="84"/>
        <end position="112"/>
    </location>
</feature>
<dbReference type="PANTHER" id="PTHR12388">
    <property type="entry name" value="MITOCHONDRIA ASSOCIATED GRANULOCYTE MACROPHAGE CSF SIGNALING MOLECULE"/>
    <property type="match status" value="1"/>
</dbReference>
<comment type="subcellular location">
    <subcellularLocation>
        <location evidence="1">Mitochondrion inner membrane</location>
        <topology evidence="1">Peripheral membrane protein</topology>
    </subcellularLocation>
</comment>
<dbReference type="AlphaFoldDB" id="A0AA89C962"/>
<dbReference type="Gene3D" id="1.10.287.110">
    <property type="entry name" value="DnaJ domain"/>
    <property type="match status" value="1"/>
</dbReference>
<dbReference type="GO" id="GO:0005744">
    <property type="term" value="C:TIM23 mitochondrial import inner membrane translocase complex"/>
    <property type="evidence" value="ECO:0007669"/>
    <property type="project" value="InterPro"/>
</dbReference>
<dbReference type="InterPro" id="IPR005341">
    <property type="entry name" value="Tim16"/>
</dbReference>
<gene>
    <name evidence="10" type="ORF">FSP39_002725</name>
    <name evidence="11" type="ORF">FSP39_020442</name>
</gene>
<evidence type="ECO:0000256" key="1">
    <source>
        <dbReference type="ARBA" id="ARBA00004637"/>
    </source>
</evidence>
<comment type="similarity">
    <text evidence="2">Belongs to the TIM16/PAM16 family.</text>
</comment>
<evidence type="ECO:0000313" key="10">
    <source>
        <dbReference type="EMBL" id="KAK3099329.1"/>
    </source>
</evidence>
<keyword evidence="12" id="KW-1185">Reference proteome</keyword>
<comment type="caution">
    <text evidence="11">The sequence shown here is derived from an EMBL/GenBank/DDBJ whole genome shotgun (WGS) entry which is preliminary data.</text>
</comment>
<evidence type="ECO:0000313" key="11">
    <source>
        <dbReference type="EMBL" id="KAK3100461.1"/>
    </source>
</evidence>
<evidence type="ECO:0000313" key="12">
    <source>
        <dbReference type="Proteomes" id="UP001186944"/>
    </source>
</evidence>
<evidence type="ECO:0000256" key="2">
    <source>
        <dbReference type="ARBA" id="ARBA00008817"/>
    </source>
</evidence>
<dbReference type="InterPro" id="IPR036869">
    <property type="entry name" value="J_dom_sf"/>
</dbReference>